<keyword evidence="1" id="KW-0812">Transmembrane</keyword>
<dbReference type="AlphaFoldDB" id="A0A5P1EYE4"/>
<keyword evidence="1" id="KW-1133">Transmembrane helix</keyword>
<dbReference type="InterPro" id="IPR055283">
    <property type="entry name" value="TAXIMIN_1/2"/>
</dbReference>
<dbReference type="Gramene" id="ONK69180">
    <property type="protein sequence ID" value="ONK69180"/>
    <property type="gene ID" value="A4U43_C05F20170"/>
</dbReference>
<keyword evidence="1" id="KW-0472">Membrane</keyword>
<dbReference type="PANTHER" id="PTHR33834">
    <property type="entry name" value="SIGNALING PEPTIDE TAXIMIN 2"/>
    <property type="match status" value="1"/>
</dbReference>
<evidence type="ECO:0000256" key="1">
    <source>
        <dbReference type="SAM" id="Phobius"/>
    </source>
</evidence>
<dbReference type="Proteomes" id="UP000243459">
    <property type="component" value="Chromosome 5"/>
</dbReference>
<organism evidence="2 3">
    <name type="scientific">Asparagus officinalis</name>
    <name type="common">Garden asparagus</name>
    <dbReference type="NCBI Taxonomy" id="4686"/>
    <lineage>
        <taxon>Eukaryota</taxon>
        <taxon>Viridiplantae</taxon>
        <taxon>Streptophyta</taxon>
        <taxon>Embryophyta</taxon>
        <taxon>Tracheophyta</taxon>
        <taxon>Spermatophyta</taxon>
        <taxon>Magnoliopsida</taxon>
        <taxon>Liliopsida</taxon>
        <taxon>Asparagales</taxon>
        <taxon>Asparagaceae</taxon>
        <taxon>Asparagoideae</taxon>
        <taxon>Asparagus</taxon>
    </lineage>
</organism>
<dbReference type="EMBL" id="CM007385">
    <property type="protein sequence ID" value="ONK69180.1"/>
    <property type="molecule type" value="Genomic_DNA"/>
</dbReference>
<keyword evidence="3" id="KW-1185">Reference proteome</keyword>
<proteinExistence type="predicted"/>
<gene>
    <name evidence="2" type="ORF">A4U43_C05F20170</name>
</gene>
<feature type="transmembrane region" description="Helical" evidence="1">
    <location>
        <begin position="12"/>
        <end position="37"/>
    </location>
</feature>
<evidence type="ECO:0000313" key="2">
    <source>
        <dbReference type="EMBL" id="ONK69180.1"/>
    </source>
</evidence>
<accession>A0A5P1EYE4</accession>
<dbReference type="PANTHER" id="PTHR33834:SF2">
    <property type="entry name" value="SIGNALING PEPTIDE TAXIMIN 1"/>
    <property type="match status" value="1"/>
</dbReference>
<name>A0A5P1EYE4_ASPOF</name>
<dbReference type="OMA" id="FMETIPC"/>
<reference evidence="3" key="1">
    <citation type="journal article" date="2017" name="Nat. Commun.">
        <title>The asparagus genome sheds light on the origin and evolution of a young Y chromosome.</title>
        <authorList>
            <person name="Harkess A."/>
            <person name="Zhou J."/>
            <person name="Xu C."/>
            <person name="Bowers J.E."/>
            <person name="Van der Hulst R."/>
            <person name="Ayyampalayam S."/>
            <person name="Mercati F."/>
            <person name="Riccardi P."/>
            <person name="McKain M.R."/>
            <person name="Kakrana A."/>
            <person name="Tang H."/>
            <person name="Ray J."/>
            <person name="Groenendijk J."/>
            <person name="Arikit S."/>
            <person name="Mathioni S.M."/>
            <person name="Nakano M."/>
            <person name="Shan H."/>
            <person name="Telgmann-Rauber A."/>
            <person name="Kanno A."/>
            <person name="Yue Z."/>
            <person name="Chen H."/>
            <person name="Li W."/>
            <person name="Chen Y."/>
            <person name="Xu X."/>
            <person name="Zhang Y."/>
            <person name="Luo S."/>
            <person name="Chen H."/>
            <person name="Gao J."/>
            <person name="Mao Z."/>
            <person name="Pires J.C."/>
            <person name="Luo M."/>
            <person name="Kudrna D."/>
            <person name="Wing R.A."/>
            <person name="Meyers B.C."/>
            <person name="Yi K."/>
            <person name="Kong H."/>
            <person name="Lavrijsen P."/>
            <person name="Sunseri F."/>
            <person name="Falavigna A."/>
            <person name="Ye Y."/>
            <person name="Leebens-Mack J.H."/>
            <person name="Chen G."/>
        </authorList>
    </citation>
    <scope>NUCLEOTIDE SEQUENCE [LARGE SCALE GENOMIC DNA]</scope>
    <source>
        <strain evidence="3">cv. DH0086</strain>
    </source>
</reference>
<sequence>MGSGNCEFRPLGFLLGLPFAFLSLFISMAGAIVWMYGVMITVVCTCCPNAPKVIERGHVLMRTPIRVMRWFMETIPC</sequence>
<evidence type="ECO:0000313" key="3">
    <source>
        <dbReference type="Proteomes" id="UP000243459"/>
    </source>
</evidence>
<protein>
    <recommendedName>
        <fullName evidence="4">Amino acid transporter transmembrane domain-containing protein</fullName>
    </recommendedName>
</protein>
<evidence type="ECO:0008006" key="4">
    <source>
        <dbReference type="Google" id="ProtNLM"/>
    </source>
</evidence>